<dbReference type="InterPro" id="IPR035976">
    <property type="entry name" value="Sushi/SCR/CCP_sf"/>
</dbReference>
<evidence type="ECO:0000256" key="1">
    <source>
        <dbReference type="ARBA" id="ARBA00023157"/>
    </source>
</evidence>
<evidence type="ECO:0000313" key="3">
    <source>
        <dbReference type="EMBL" id="KAF4670277.1"/>
    </source>
</evidence>
<name>A0A7J6MFS3_PEROL</name>
<dbReference type="InterPro" id="IPR000436">
    <property type="entry name" value="Sushi_SCR_CCP_dom"/>
</dbReference>
<dbReference type="SUPFAM" id="SSF57535">
    <property type="entry name" value="Complement control module/SCR domain"/>
    <property type="match status" value="2"/>
</dbReference>
<dbReference type="SUPFAM" id="SSF63829">
    <property type="entry name" value="Calcium-dependent phosphotriesterase"/>
    <property type="match status" value="1"/>
</dbReference>
<dbReference type="OrthoDB" id="6127264at2759"/>
<reference evidence="3 4" key="1">
    <citation type="submission" date="2020-04" db="EMBL/GenBank/DDBJ databases">
        <title>Perkinsus olseni comparative genomics.</title>
        <authorList>
            <person name="Bogema D.R."/>
        </authorList>
    </citation>
    <scope>NUCLEOTIDE SEQUENCE [LARGE SCALE GENOMIC DNA]</scope>
    <source>
        <strain evidence="3">ATCC PRA-179</strain>
    </source>
</reference>
<dbReference type="Proteomes" id="UP000570595">
    <property type="component" value="Unassembled WGS sequence"/>
</dbReference>
<organism evidence="3 4">
    <name type="scientific">Perkinsus olseni</name>
    <name type="common">Perkinsus atlanticus</name>
    <dbReference type="NCBI Taxonomy" id="32597"/>
    <lineage>
        <taxon>Eukaryota</taxon>
        <taxon>Sar</taxon>
        <taxon>Alveolata</taxon>
        <taxon>Perkinsozoa</taxon>
        <taxon>Perkinsea</taxon>
        <taxon>Perkinsida</taxon>
        <taxon>Perkinsidae</taxon>
        <taxon>Perkinsus</taxon>
    </lineage>
</organism>
<comment type="caution">
    <text evidence="3">The sequence shown here is derived from an EMBL/GenBank/DDBJ whole genome shotgun (WGS) entry which is preliminary data.</text>
</comment>
<dbReference type="Gene3D" id="2.10.70.10">
    <property type="entry name" value="Complement Module, domain 1"/>
    <property type="match status" value="1"/>
</dbReference>
<dbReference type="AlphaFoldDB" id="A0A7J6MFS3"/>
<feature type="domain" description="Sushi" evidence="2">
    <location>
        <begin position="254"/>
        <end position="317"/>
    </location>
</feature>
<dbReference type="PROSITE" id="PS50923">
    <property type="entry name" value="SUSHI"/>
    <property type="match status" value="1"/>
</dbReference>
<proteinExistence type="predicted"/>
<evidence type="ECO:0000313" key="4">
    <source>
        <dbReference type="Proteomes" id="UP000570595"/>
    </source>
</evidence>
<dbReference type="SUPFAM" id="SSF101898">
    <property type="entry name" value="NHL repeat"/>
    <property type="match status" value="1"/>
</dbReference>
<sequence>MVISESPDACECECESNTRPFASVAAGLRKWWVKISSPEQDHQARAVISEYFLAATNLTATATCSLSSIESEYASITGFAANSSTPGVHPLDTTAPGARVTIGCIDGWSQRDERGVLTSTVNATCLASGNWSRPSPDCCYGESELSLTCRNNLVASIPANARIVNYSLPELSATCGSPGQLASTAMSCGIDMDPAQVSTNINEFSGAEIFVACSAGYEADDLRLHPSTLQCDPSGPGWSWKDPQGPLRCVKREDFCAPPSGNFSEVVESTEGLKIGSSLIMQCRHGYVPYTGYSQLTCTSSCGEFGIWNREPLNCLPSIVAPESPTVSSLGARAKVECELGYTAVVGVDVSYPLCGYNQSGEGGAWLQAGSMTPIAHGERLRCVPTDDWCPEMPSIPPFARVVNFSENRRLGSIAWLACNQGIGVPSRDWRLDRDSSFMAGGFPWEIASLFGVKKATRMLLARVPRLWNAVLIDCGETSLGDDFLPPEGITLYDYAFDFENNWYVSGTDSATKDDMVWTMDASGKNRQVVIEGTAKSIDAYKDHFSGSKYVLAIVKNEIRKYGVPGNPVPPEEEFGVAMYATIQPASDNYQWSDVVVDHESTHLYASDLKTNQVYQFDLIRPGYERTSVAGNADGQSIDDNTHLDGPQAVKFYNHDLFVLQGSGDDAHVVRWPVGQSYRRLVYDDFAPEGRLGFEISQFTDGFIYYREGDGSIYKHCLEAQCTNVVLFAGGCGAGHSSNQLTNAGSGALRMDQSGDLIIWDFGGDRFVRWEDVSLDCSHCPSTTSSPFTPTTTPSTTMPPSVWCQENEAIIIYDYLAPQSIILYDYAFDDKDNWYLSGTDNITHTDMVWAMDWSGDDREILFQETASAIDAFADAASGSRYVLAIVNNEIRMYGAVGNTQPPLLGEFKTIQAASDDFQWNDLVIDHDSDSVFYASDLKTNQVYRFDLKASGYARTSVAGNSDGKAVNDATHLDGPKGVKFYNNDLFILQVLVKMPVWLDGPLVTRSACGLTKTSLLLDVLVSRFRRLPRDIYTIETVTMLFTSTALKNCVTSLFSSLAAAEKARSPIKSPTRAQGL</sequence>
<evidence type="ECO:0000259" key="2">
    <source>
        <dbReference type="PROSITE" id="PS50923"/>
    </source>
</evidence>
<accession>A0A7J6MFS3</accession>
<keyword evidence="3" id="KW-0675">Receptor</keyword>
<dbReference type="EMBL" id="JABAHT010000012">
    <property type="protein sequence ID" value="KAF4670277.1"/>
    <property type="molecule type" value="Genomic_DNA"/>
</dbReference>
<dbReference type="CDD" id="cd00033">
    <property type="entry name" value="CCP"/>
    <property type="match status" value="1"/>
</dbReference>
<protein>
    <submittedName>
        <fullName evidence="3">Complement component (3d Epstein Barr virus) receptor 2</fullName>
    </submittedName>
</protein>
<keyword evidence="1" id="KW-1015">Disulfide bond</keyword>
<gene>
    <name evidence="3" type="primary">CR2</name>
    <name evidence="3" type="ORF">FOZ61_000938</name>
</gene>